<dbReference type="AlphaFoldDB" id="A0A1B2M0E3"/>
<name>A0A1B2M0E3_9GAMM</name>
<keyword evidence="2" id="KW-1185">Reference proteome</keyword>
<dbReference type="Proteomes" id="UP000093391">
    <property type="component" value="Chromosome"/>
</dbReference>
<proteinExistence type="predicted"/>
<evidence type="ECO:0000313" key="1">
    <source>
        <dbReference type="EMBL" id="AOA58674.1"/>
    </source>
</evidence>
<accession>A0A1B2M0E3</accession>
<evidence type="ECO:0000313" key="2">
    <source>
        <dbReference type="Proteomes" id="UP000093391"/>
    </source>
</evidence>
<dbReference type="OrthoDB" id="6710413at2"/>
<sequence length="93" mass="10576">MSEVTPTLHLLQCKYTEVDAMLLKIDQIYHNGDAIVVMGDALLCLDHTGFNNKQPIYSLNVENELCSKHNSLSLSYAEFAQLVVHFKRCISYQ</sequence>
<dbReference type="STRING" id="1789224.BFG52_10120"/>
<dbReference type="KEGG" id="ala:BFG52_10120"/>
<dbReference type="RefSeq" id="WP_067555569.1">
    <property type="nucleotide sequence ID" value="NZ_CP016895.1"/>
</dbReference>
<protein>
    <recommendedName>
        <fullName evidence="3">DsrH like protein</fullName>
    </recommendedName>
</protein>
<evidence type="ECO:0008006" key="3">
    <source>
        <dbReference type="Google" id="ProtNLM"/>
    </source>
</evidence>
<reference evidence="1 2" key="1">
    <citation type="submission" date="2016-08" db="EMBL/GenBank/DDBJ databases">
        <authorList>
            <person name="Seilhamer J.J."/>
        </authorList>
    </citation>
    <scope>NUCLEOTIDE SEQUENCE [LARGE SCALE GENOMIC DNA]</scope>
    <source>
        <strain evidence="1 2">BRTC-1</strain>
    </source>
</reference>
<gene>
    <name evidence="1" type="ORF">BFG52_10120</name>
</gene>
<organism evidence="1 2">
    <name type="scientific">Acinetobacter larvae</name>
    <dbReference type="NCBI Taxonomy" id="1789224"/>
    <lineage>
        <taxon>Bacteria</taxon>
        <taxon>Pseudomonadati</taxon>
        <taxon>Pseudomonadota</taxon>
        <taxon>Gammaproteobacteria</taxon>
        <taxon>Moraxellales</taxon>
        <taxon>Moraxellaceae</taxon>
        <taxon>Acinetobacter</taxon>
    </lineage>
</organism>
<dbReference type="EMBL" id="CP016895">
    <property type="protein sequence ID" value="AOA58674.1"/>
    <property type="molecule type" value="Genomic_DNA"/>
</dbReference>